<dbReference type="Pfam" id="PF00353">
    <property type="entry name" value="HemolysinCabind"/>
    <property type="match status" value="1"/>
</dbReference>
<organism evidence="1 2">
    <name type="scientific">Rhizobium setariae</name>
    <dbReference type="NCBI Taxonomy" id="2801340"/>
    <lineage>
        <taxon>Bacteria</taxon>
        <taxon>Pseudomonadati</taxon>
        <taxon>Pseudomonadota</taxon>
        <taxon>Alphaproteobacteria</taxon>
        <taxon>Hyphomicrobiales</taxon>
        <taxon>Rhizobiaceae</taxon>
        <taxon>Rhizobium/Agrobacterium group</taxon>
        <taxon>Rhizobium</taxon>
    </lineage>
</organism>
<dbReference type="AlphaFoldDB" id="A0A937CNS8"/>
<dbReference type="SUPFAM" id="SSF51120">
    <property type="entry name" value="beta-Roll"/>
    <property type="match status" value="1"/>
</dbReference>
<dbReference type="EMBL" id="JAEQNC010000002">
    <property type="protein sequence ID" value="MBL0371017.1"/>
    <property type="molecule type" value="Genomic_DNA"/>
</dbReference>
<evidence type="ECO:0000313" key="2">
    <source>
        <dbReference type="Proteomes" id="UP000633219"/>
    </source>
</evidence>
<keyword evidence="2" id="KW-1185">Reference proteome</keyword>
<dbReference type="PROSITE" id="PS00330">
    <property type="entry name" value="HEMOLYSIN_CALCIUM"/>
    <property type="match status" value="1"/>
</dbReference>
<dbReference type="InterPro" id="IPR011049">
    <property type="entry name" value="Serralysin-like_metalloprot_C"/>
</dbReference>
<comment type="caution">
    <text evidence="1">The sequence shown here is derived from an EMBL/GenBank/DDBJ whole genome shotgun (WGS) entry which is preliminary data.</text>
</comment>
<proteinExistence type="predicted"/>
<protein>
    <recommendedName>
        <fullName evidence="3">Calcium-binding protein</fullName>
    </recommendedName>
</protein>
<dbReference type="InterPro" id="IPR018511">
    <property type="entry name" value="Hemolysin-typ_Ca-bd_CS"/>
</dbReference>
<reference evidence="1" key="1">
    <citation type="submission" date="2021-01" db="EMBL/GenBank/DDBJ databases">
        <title>Rhizobium sp. strain KVB221 16S ribosomal RNA gene Genome sequencing and assembly.</title>
        <authorList>
            <person name="Kang M."/>
        </authorList>
    </citation>
    <scope>NUCLEOTIDE SEQUENCE</scope>
    <source>
        <strain evidence="1">KVB221</strain>
    </source>
</reference>
<dbReference type="GO" id="GO:0005509">
    <property type="term" value="F:calcium ion binding"/>
    <property type="evidence" value="ECO:0007669"/>
    <property type="project" value="InterPro"/>
</dbReference>
<gene>
    <name evidence="1" type="ORF">JJB09_03160</name>
</gene>
<name>A0A937CNS8_9HYPH</name>
<evidence type="ECO:0008006" key="3">
    <source>
        <dbReference type="Google" id="ProtNLM"/>
    </source>
</evidence>
<dbReference type="Proteomes" id="UP000633219">
    <property type="component" value="Unassembled WGS sequence"/>
</dbReference>
<evidence type="ECO:0000313" key="1">
    <source>
        <dbReference type="EMBL" id="MBL0371017.1"/>
    </source>
</evidence>
<accession>A0A937CNS8</accession>
<dbReference type="PRINTS" id="PR00313">
    <property type="entry name" value="CABNDNGRPT"/>
</dbReference>
<sequence length="153" mass="16197">MIEQADEGEDTVNSTVTYTLGANLDHLVLLGKARINGTGNELDNFMTGNAGNNILKGMDGSDLLTGGRGSDRLFGGAGVDYFAFSKGDGIDTIKDYNDDEDIIAFRVFGGIDDFTDLTIKNKGGDAWINLGGQRIVVEGAAGVLDDGDFAFNF</sequence>
<dbReference type="InterPro" id="IPR001343">
    <property type="entry name" value="Hemolysn_Ca-bd"/>
</dbReference>
<dbReference type="Gene3D" id="2.150.10.10">
    <property type="entry name" value="Serralysin-like metalloprotease, C-terminal"/>
    <property type="match status" value="1"/>
</dbReference>